<keyword evidence="3" id="KW-0489">Methyltransferase</keyword>
<dbReference type="GO" id="GO:0005737">
    <property type="term" value="C:cytoplasm"/>
    <property type="evidence" value="ECO:0007669"/>
    <property type="project" value="TreeGrafter"/>
</dbReference>
<protein>
    <submittedName>
        <fullName evidence="3">SAM-dependent methyltransferase</fullName>
    </submittedName>
</protein>
<reference evidence="3 4" key="1">
    <citation type="submission" date="2019-05" db="EMBL/GenBank/DDBJ databases">
        <title>Psychrobacillus vulpis sp. nov., a new species isolated from feces of a red fox that inhabits in The Tablas de Daimiel Natural Park, Albacete, Spain.</title>
        <authorList>
            <person name="Rodriguez M."/>
            <person name="Reina J.C."/>
            <person name="Bejar V."/>
            <person name="Llamas I."/>
        </authorList>
    </citation>
    <scope>NUCLEOTIDE SEQUENCE [LARGE SCALE GENOMIC DNA]</scope>
    <source>
        <strain evidence="3 4">NHI-2</strain>
    </source>
</reference>
<feature type="coiled-coil region" evidence="1">
    <location>
        <begin position="60"/>
        <end position="87"/>
    </location>
</feature>
<dbReference type="InterPro" id="IPR025714">
    <property type="entry name" value="Methyltranfer_dom"/>
</dbReference>
<dbReference type="AlphaFoldDB" id="A0A544SS09"/>
<keyword evidence="1" id="KW-0175">Coiled coil</keyword>
<gene>
    <name evidence="3" type="ORF">FG383_17390</name>
</gene>
<dbReference type="CDD" id="cd02440">
    <property type="entry name" value="AdoMet_MTases"/>
    <property type="match status" value="1"/>
</dbReference>
<name>A0A544SS09_9BACI</name>
<evidence type="ECO:0000313" key="3">
    <source>
        <dbReference type="EMBL" id="TQR07982.1"/>
    </source>
</evidence>
<comment type="caution">
    <text evidence="3">The sequence shown here is derived from an EMBL/GenBank/DDBJ whole genome shotgun (WGS) entry which is preliminary data.</text>
</comment>
<dbReference type="OrthoDB" id="5502211at2"/>
<keyword evidence="4" id="KW-1185">Reference proteome</keyword>
<dbReference type="Gene3D" id="3.40.50.150">
    <property type="entry name" value="Vaccinia Virus protein VP39"/>
    <property type="match status" value="1"/>
</dbReference>
<evidence type="ECO:0000313" key="4">
    <source>
        <dbReference type="Proteomes" id="UP000318937"/>
    </source>
</evidence>
<sequence length="395" mass="45808">MEFQEMKAYLIEQMINKQLVAATISQPRAKSNEVKRVKLKPIEIKNMYHIQLEYQYERILKHENVLLEEFNETLDDLLEQFRQIHADFVTEKVQAQLSKKNKVMWKSEKTEAAKTVNLSHNRKKNYLLDENTPYPFLIRLGVQTEEGKVKKQKYDKFKQINRFVEFIDDALAHLPKDKPVRILDFGSGKSYLTFALYHYLKIEKGLDIRVTGLDLKKEVIEECAKIADDLGYEQLEFLVGDINDYNDETAVDMVVTLHACDVATDMALSRAVKWGASVVLSVPCCQHELNRQLDAPGLDIMLKHGLIKERFAALATDSIRAEILNMVGYEAQLVEFIDMENTPKNILIRAYKNGKKVTAEQMESYKQFKQMLNADPFLENELKEMMPGTMDRSRQ</sequence>
<dbReference type="RefSeq" id="WP_142608670.1">
    <property type="nucleotide sequence ID" value="NZ_VDGG01000049.1"/>
</dbReference>
<dbReference type="EMBL" id="VDGG01000049">
    <property type="protein sequence ID" value="TQR07982.1"/>
    <property type="molecule type" value="Genomic_DNA"/>
</dbReference>
<dbReference type="InterPro" id="IPR029063">
    <property type="entry name" value="SAM-dependent_MTases_sf"/>
</dbReference>
<dbReference type="Proteomes" id="UP000318937">
    <property type="component" value="Unassembled WGS sequence"/>
</dbReference>
<keyword evidence="3" id="KW-0808">Transferase</keyword>
<dbReference type="PANTHER" id="PTHR13369">
    <property type="match status" value="1"/>
</dbReference>
<proteinExistence type="predicted"/>
<evidence type="ECO:0000256" key="1">
    <source>
        <dbReference type="SAM" id="Coils"/>
    </source>
</evidence>
<accession>A0A544SS09</accession>
<feature type="domain" description="Methyltransferase" evidence="2">
    <location>
        <begin position="155"/>
        <end position="292"/>
    </location>
</feature>
<dbReference type="GO" id="GO:0008168">
    <property type="term" value="F:methyltransferase activity"/>
    <property type="evidence" value="ECO:0007669"/>
    <property type="project" value="UniProtKB-KW"/>
</dbReference>
<dbReference type="SUPFAM" id="SSF53335">
    <property type="entry name" value="S-adenosyl-L-methionine-dependent methyltransferases"/>
    <property type="match status" value="1"/>
</dbReference>
<organism evidence="3 4">
    <name type="scientific">Psychrobacillus soli</name>
    <dbReference type="NCBI Taxonomy" id="1543965"/>
    <lineage>
        <taxon>Bacteria</taxon>
        <taxon>Bacillati</taxon>
        <taxon>Bacillota</taxon>
        <taxon>Bacilli</taxon>
        <taxon>Bacillales</taxon>
        <taxon>Bacillaceae</taxon>
        <taxon>Psychrobacillus</taxon>
    </lineage>
</organism>
<evidence type="ECO:0000259" key="2">
    <source>
        <dbReference type="Pfam" id="PF13679"/>
    </source>
</evidence>
<dbReference type="GO" id="GO:0032259">
    <property type="term" value="P:methylation"/>
    <property type="evidence" value="ECO:0007669"/>
    <property type="project" value="UniProtKB-KW"/>
</dbReference>
<dbReference type="PANTHER" id="PTHR13369:SF3">
    <property type="entry name" value="METHYLTRANSFERASE DOMAIN-CONTAINING PROTEIN"/>
    <property type="match status" value="1"/>
</dbReference>
<dbReference type="Pfam" id="PF13679">
    <property type="entry name" value="Methyltransf_32"/>
    <property type="match status" value="1"/>
</dbReference>